<keyword evidence="3" id="KW-1185">Reference proteome</keyword>
<dbReference type="OrthoDB" id="5651190at2"/>
<dbReference type="AlphaFoldDB" id="A0A0W1A6F4"/>
<feature type="chain" id="PRO_5006919460" description="Outer membrane lipoprotein" evidence="1">
    <location>
        <begin position="24"/>
        <end position="133"/>
    </location>
</feature>
<dbReference type="PATRIC" id="fig|45076.6.peg.2358"/>
<dbReference type="RefSeq" id="WP_058493913.1">
    <property type="nucleotide sequence ID" value="NZ_CBCRUR010000008.1"/>
</dbReference>
<feature type="signal peptide" evidence="1">
    <location>
        <begin position="1"/>
        <end position="23"/>
    </location>
</feature>
<proteinExistence type="predicted"/>
<evidence type="ECO:0000256" key="1">
    <source>
        <dbReference type="SAM" id="SignalP"/>
    </source>
</evidence>
<evidence type="ECO:0008006" key="4">
    <source>
        <dbReference type="Google" id="ProtNLM"/>
    </source>
</evidence>
<evidence type="ECO:0000313" key="2">
    <source>
        <dbReference type="EMBL" id="KTD76927.1"/>
    </source>
</evidence>
<dbReference type="Proteomes" id="UP000054662">
    <property type="component" value="Unassembled WGS sequence"/>
</dbReference>
<dbReference type="EMBL" id="LNZC01000027">
    <property type="protein sequence ID" value="KTD76927.1"/>
    <property type="molecule type" value="Genomic_DNA"/>
</dbReference>
<evidence type="ECO:0000313" key="3">
    <source>
        <dbReference type="Proteomes" id="UP000054662"/>
    </source>
</evidence>
<comment type="caution">
    <text evidence="2">The sequence shown here is derived from an EMBL/GenBank/DDBJ whole genome shotgun (WGS) entry which is preliminary data.</text>
</comment>
<gene>
    <name evidence="2" type="ORF">Lwor_2152</name>
</gene>
<dbReference type="PROSITE" id="PS51257">
    <property type="entry name" value="PROKAR_LIPOPROTEIN"/>
    <property type="match status" value="1"/>
</dbReference>
<accession>A0A0W1A6F4</accession>
<name>A0A0W1A6F4_9GAMM</name>
<protein>
    <recommendedName>
        <fullName evidence="4">Outer membrane lipoprotein</fullName>
    </recommendedName>
</protein>
<reference evidence="2 3" key="1">
    <citation type="submission" date="2015-11" db="EMBL/GenBank/DDBJ databases">
        <title>Genomic analysis of 38 Legionella species identifies large and diverse effector repertoires.</title>
        <authorList>
            <person name="Burstein D."/>
            <person name="Amaro F."/>
            <person name="Zusman T."/>
            <person name="Lifshitz Z."/>
            <person name="Cohen O."/>
            <person name="Gilbert J.A."/>
            <person name="Pupko T."/>
            <person name="Shuman H.A."/>
            <person name="Segal G."/>
        </authorList>
    </citation>
    <scope>NUCLEOTIDE SEQUENCE [LARGE SCALE GENOMIC DNA]</scope>
    <source>
        <strain evidence="2 3">ATCC 49508</strain>
    </source>
</reference>
<sequence>MKTSNVFKSILVILFGLVLTSCAKDLPPGDYDASEIGKIKKVIPGTIISKRAVNLRRQNTDNTNTSFKNNAEGSFIDGGFNQTRGVEYVIKLNSGSIISVVQSEDLKLKNKQKILVIYGRHTRVVADNGSDVF</sequence>
<organism evidence="2 3">
    <name type="scientific">Legionella worsleiensis</name>
    <dbReference type="NCBI Taxonomy" id="45076"/>
    <lineage>
        <taxon>Bacteria</taxon>
        <taxon>Pseudomonadati</taxon>
        <taxon>Pseudomonadota</taxon>
        <taxon>Gammaproteobacteria</taxon>
        <taxon>Legionellales</taxon>
        <taxon>Legionellaceae</taxon>
        <taxon>Legionella</taxon>
    </lineage>
</organism>
<keyword evidence="1" id="KW-0732">Signal</keyword>